<dbReference type="STRING" id="200904.GCA_900168775_01368"/>
<comment type="caution">
    <text evidence="5">The sequence shown here is derived from an EMBL/GenBank/DDBJ whole genome shotgun (WGS) entry which is preliminary data.</text>
</comment>
<keyword evidence="6" id="KW-1185">Reference proteome</keyword>
<keyword evidence="1" id="KW-0540">Nuclease</keyword>
<evidence type="ECO:0000259" key="4">
    <source>
        <dbReference type="SMART" id="SM00479"/>
    </source>
</evidence>
<dbReference type="AlphaFoldDB" id="A0A366DWX1"/>
<dbReference type="InterPro" id="IPR006054">
    <property type="entry name" value="DnaQ"/>
</dbReference>
<dbReference type="NCBIfam" id="TIGR00573">
    <property type="entry name" value="dnaq"/>
    <property type="match status" value="1"/>
</dbReference>
<protein>
    <submittedName>
        <fullName evidence="5">DNA polymerase-3 subunit epsilon</fullName>
    </submittedName>
</protein>
<keyword evidence="2" id="KW-0378">Hydrolase</keyword>
<evidence type="ECO:0000256" key="2">
    <source>
        <dbReference type="ARBA" id="ARBA00022801"/>
    </source>
</evidence>
<dbReference type="SMART" id="SM00479">
    <property type="entry name" value="EXOIII"/>
    <property type="match status" value="1"/>
</dbReference>
<dbReference type="InterPro" id="IPR036397">
    <property type="entry name" value="RNaseH_sf"/>
</dbReference>
<accession>A0A366DWX1</accession>
<dbReference type="GO" id="GO:0003887">
    <property type="term" value="F:DNA-directed DNA polymerase activity"/>
    <property type="evidence" value="ECO:0007669"/>
    <property type="project" value="InterPro"/>
</dbReference>
<dbReference type="InterPro" id="IPR013520">
    <property type="entry name" value="Ribonucl_H"/>
</dbReference>
<dbReference type="InterPro" id="IPR012337">
    <property type="entry name" value="RNaseH-like_sf"/>
</dbReference>
<dbReference type="EMBL" id="QNRI01000010">
    <property type="protein sequence ID" value="RBO94567.1"/>
    <property type="molecule type" value="Genomic_DNA"/>
</dbReference>
<feature type="domain" description="Exonuclease" evidence="4">
    <location>
        <begin position="2"/>
        <end position="165"/>
    </location>
</feature>
<dbReference type="Proteomes" id="UP000252254">
    <property type="component" value="Unassembled WGS sequence"/>
</dbReference>
<dbReference type="SUPFAM" id="SSF53098">
    <property type="entry name" value="Ribonuclease H-like"/>
    <property type="match status" value="1"/>
</dbReference>
<dbReference type="GO" id="GO:0003677">
    <property type="term" value="F:DNA binding"/>
    <property type="evidence" value="ECO:0007669"/>
    <property type="project" value="InterPro"/>
</dbReference>
<dbReference type="FunFam" id="3.30.420.10:FF:000045">
    <property type="entry name" value="3'-5' exonuclease DinG"/>
    <property type="match status" value="1"/>
</dbReference>
<dbReference type="PANTHER" id="PTHR30231:SF42">
    <property type="entry name" value="EXONUCLEASE"/>
    <property type="match status" value="1"/>
</dbReference>
<evidence type="ECO:0000256" key="3">
    <source>
        <dbReference type="ARBA" id="ARBA00022839"/>
    </source>
</evidence>
<dbReference type="OrthoDB" id="9803913at2"/>
<proteinExistence type="predicted"/>
<organism evidence="5 6">
    <name type="scientific">Paraliobacillus ryukyuensis</name>
    <dbReference type="NCBI Taxonomy" id="200904"/>
    <lineage>
        <taxon>Bacteria</taxon>
        <taxon>Bacillati</taxon>
        <taxon>Bacillota</taxon>
        <taxon>Bacilli</taxon>
        <taxon>Bacillales</taxon>
        <taxon>Bacillaceae</taxon>
        <taxon>Paraliobacillus</taxon>
    </lineage>
</organism>
<sequence>MNFVAIDFETANRYRNSACAIGIVVGNETGVIDEFYSLINPMMPFESQNIRVHGITEADVQDAPTFYDIWPRVKDYLKDQLVVAHNASFDMSVLRASLDQYQLPYPNLQYVCSVMLSRQVWPGLVNYKLNTLADIHGIMLDHHHALADSRAVVDLIVKAFKDNEIMDFEQLLQHHGLVCGQLYERSYRTPKRKKRKV</sequence>
<dbReference type="GO" id="GO:0005829">
    <property type="term" value="C:cytosol"/>
    <property type="evidence" value="ECO:0007669"/>
    <property type="project" value="TreeGrafter"/>
</dbReference>
<keyword evidence="3" id="KW-0269">Exonuclease</keyword>
<name>A0A366DWX1_9BACI</name>
<dbReference type="RefSeq" id="WP_113869775.1">
    <property type="nucleotide sequence ID" value="NZ_BAABQN010000009.1"/>
</dbReference>
<dbReference type="Gene3D" id="3.30.420.10">
    <property type="entry name" value="Ribonuclease H-like superfamily/Ribonuclease H"/>
    <property type="match status" value="1"/>
</dbReference>
<dbReference type="GO" id="GO:0008408">
    <property type="term" value="F:3'-5' exonuclease activity"/>
    <property type="evidence" value="ECO:0007669"/>
    <property type="project" value="TreeGrafter"/>
</dbReference>
<dbReference type="PANTHER" id="PTHR30231">
    <property type="entry name" value="DNA POLYMERASE III SUBUNIT EPSILON"/>
    <property type="match status" value="1"/>
</dbReference>
<evidence type="ECO:0000313" key="5">
    <source>
        <dbReference type="EMBL" id="RBO94567.1"/>
    </source>
</evidence>
<evidence type="ECO:0000313" key="6">
    <source>
        <dbReference type="Proteomes" id="UP000252254"/>
    </source>
</evidence>
<dbReference type="CDD" id="cd06130">
    <property type="entry name" value="DNA_pol_III_epsilon_like"/>
    <property type="match status" value="1"/>
</dbReference>
<reference evidence="5 6" key="1">
    <citation type="submission" date="2018-06" db="EMBL/GenBank/DDBJ databases">
        <title>Genomic Encyclopedia of Type Strains, Phase IV (KMG-IV): sequencing the most valuable type-strain genomes for metagenomic binning, comparative biology and taxonomic classification.</title>
        <authorList>
            <person name="Goeker M."/>
        </authorList>
    </citation>
    <scope>NUCLEOTIDE SEQUENCE [LARGE SCALE GENOMIC DNA]</scope>
    <source>
        <strain evidence="5 6">DSM 15140</strain>
    </source>
</reference>
<evidence type="ECO:0000256" key="1">
    <source>
        <dbReference type="ARBA" id="ARBA00022722"/>
    </source>
</evidence>
<dbReference type="GO" id="GO:0006260">
    <property type="term" value="P:DNA replication"/>
    <property type="evidence" value="ECO:0007669"/>
    <property type="project" value="InterPro"/>
</dbReference>
<dbReference type="Pfam" id="PF00929">
    <property type="entry name" value="RNase_T"/>
    <property type="match status" value="1"/>
</dbReference>
<gene>
    <name evidence="5" type="ORF">DES48_11054</name>
</gene>